<reference evidence="7 8" key="1">
    <citation type="journal article" date="2019" name="Commun. Biol.">
        <title>The bagworm genome reveals a unique fibroin gene that provides high tensile strength.</title>
        <authorList>
            <person name="Kono N."/>
            <person name="Nakamura H."/>
            <person name="Ohtoshi R."/>
            <person name="Tomita M."/>
            <person name="Numata K."/>
            <person name="Arakawa K."/>
        </authorList>
    </citation>
    <scope>NUCLEOTIDE SEQUENCE [LARGE SCALE GENOMIC DNA]</scope>
</reference>
<keyword evidence="6" id="KW-0812">Transmembrane</keyword>
<feature type="coiled-coil region" evidence="5">
    <location>
        <begin position="73"/>
        <end position="100"/>
    </location>
</feature>
<dbReference type="GO" id="GO:0016491">
    <property type="term" value="F:oxidoreductase activity"/>
    <property type="evidence" value="ECO:0007669"/>
    <property type="project" value="UniProtKB-KW"/>
</dbReference>
<dbReference type="PRINTS" id="PR00081">
    <property type="entry name" value="GDHRDH"/>
</dbReference>
<dbReference type="AlphaFoldDB" id="A0A4C1UZU9"/>
<keyword evidence="8" id="KW-1185">Reference proteome</keyword>
<accession>A0A4C1UZU9</accession>
<dbReference type="InterPro" id="IPR051019">
    <property type="entry name" value="VLCFA-Steroid_DH"/>
</dbReference>
<dbReference type="STRING" id="151549.A0A4C1UZU9"/>
<keyword evidence="2" id="KW-0521">NADP</keyword>
<proteinExistence type="inferred from homology"/>
<organism evidence="7 8">
    <name type="scientific">Eumeta variegata</name>
    <name type="common">Bagworm moth</name>
    <name type="synonym">Eumeta japonica</name>
    <dbReference type="NCBI Taxonomy" id="151549"/>
    <lineage>
        <taxon>Eukaryota</taxon>
        <taxon>Metazoa</taxon>
        <taxon>Ecdysozoa</taxon>
        <taxon>Arthropoda</taxon>
        <taxon>Hexapoda</taxon>
        <taxon>Insecta</taxon>
        <taxon>Pterygota</taxon>
        <taxon>Neoptera</taxon>
        <taxon>Endopterygota</taxon>
        <taxon>Lepidoptera</taxon>
        <taxon>Glossata</taxon>
        <taxon>Ditrysia</taxon>
        <taxon>Tineoidea</taxon>
        <taxon>Psychidae</taxon>
        <taxon>Oiketicinae</taxon>
        <taxon>Eumeta</taxon>
    </lineage>
</organism>
<dbReference type="Pfam" id="PF00106">
    <property type="entry name" value="adh_short"/>
    <property type="match status" value="1"/>
</dbReference>
<dbReference type="GO" id="GO:0005783">
    <property type="term" value="C:endoplasmic reticulum"/>
    <property type="evidence" value="ECO:0007669"/>
    <property type="project" value="TreeGrafter"/>
</dbReference>
<dbReference type="CDD" id="cd05356">
    <property type="entry name" value="17beta-HSD1_like_SDR_c"/>
    <property type="match status" value="1"/>
</dbReference>
<dbReference type="EMBL" id="BGZK01000244">
    <property type="protein sequence ID" value="GBP31324.1"/>
    <property type="molecule type" value="Genomic_DNA"/>
</dbReference>
<evidence type="ECO:0000256" key="3">
    <source>
        <dbReference type="ARBA" id="ARBA00023002"/>
    </source>
</evidence>
<dbReference type="PANTHER" id="PTHR43899">
    <property type="entry name" value="RH59310P"/>
    <property type="match status" value="1"/>
</dbReference>
<sequence>MFTPLEIVALIFLAYVALRVLLKLWSAFYTYVVGPAICRVNFKSMGKWALVTGCTDGIGKEYARQLAAKGCDIILVSRSMDKLQATAHELENEYKISTKIIKADFSEGDHIYENISKEIENLEIGTLVNNVGVFYDYPDYFLDTNDWEKTMNGFIKVNVVSMIKMNNLVLPGMLKRKRGIVINLASATALIPSPLLAVYGASKAFVDKFSRTLHIEYSSRGIIVQTVNPSTVMSNMMPHIKSSSIFEPTAKRFVRSALGTVGVVSRTTGYFSHDVLVGFVNCVEAISERFASWALLKWFEGVRDKQKKAYENKSVI</sequence>
<gene>
    <name evidence="7" type="primary">HSD17B12</name>
    <name evidence="7" type="ORF">EVAR_31450_1</name>
</gene>
<feature type="transmembrane region" description="Helical" evidence="6">
    <location>
        <begin position="180"/>
        <end position="201"/>
    </location>
</feature>
<keyword evidence="5" id="KW-0175">Coiled coil</keyword>
<evidence type="ECO:0000313" key="8">
    <source>
        <dbReference type="Proteomes" id="UP000299102"/>
    </source>
</evidence>
<keyword evidence="3" id="KW-0560">Oxidoreductase</keyword>
<evidence type="ECO:0000256" key="4">
    <source>
        <dbReference type="RuleBase" id="RU000363"/>
    </source>
</evidence>
<evidence type="ECO:0000256" key="1">
    <source>
        <dbReference type="ARBA" id="ARBA00006484"/>
    </source>
</evidence>
<dbReference type="Proteomes" id="UP000299102">
    <property type="component" value="Unassembled WGS sequence"/>
</dbReference>
<evidence type="ECO:0000256" key="6">
    <source>
        <dbReference type="SAM" id="Phobius"/>
    </source>
</evidence>
<comment type="caution">
    <text evidence="7">The sequence shown here is derived from an EMBL/GenBank/DDBJ whole genome shotgun (WGS) entry which is preliminary data.</text>
</comment>
<dbReference type="FunFam" id="3.40.50.720:FF:000137">
    <property type="entry name" value="Hydroxysteroid (17-beta) dehydrogenase 3"/>
    <property type="match status" value="1"/>
</dbReference>
<dbReference type="Gene3D" id="3.40.50.720">
    <property type="entry name" value="NAD(P)-binding Rossmann-like Domain"/>
    <property type="match status" value="1"/>
</dbReference>
<dbReference type="InterPro" id="IPR002347">
    <property type="entry name" value="SDR_fam"/>
</dbReference>
<keyword evidence="6" id="KW-1133">Transmembrane helix</keyword>
<dbReference type="SUPFAM" id="SSF51735">
    <property type="entry name" value="NAD(P)-binding Rossmann-fold domains"/>
    <property type="match status" value="1"/>
</dbReference>
<comment type="similarity">
    <text evidence="1 4">Belongs to the short-chain dehydrogenases/reductases (SDR) family.</text>
</comment>
<name>A0A4C1UZU9_EUMVA</name>
<dbReference type="PIRSF" id="PIRSF000126">
    <property type="entry name" value="11-beta-HSD1"/>
    <property type="match status" value="1"/>
</dbReference>
<protein>
    <submittedName>
        <fullName evidence="7">Very-long-chain 3-oxoacyl-CoA reductase</fullName>
    </submittedName>
</protein>
<evidence type="ECO:0000313" key="7">
    <source>
        <dbReference type="EMBL" id="GBP31324.1"/>
    </source>
</evidence>
<dbReference type="PRINTS" id="PR00080">
    <property type="entry name" value="SDRFAMILY"/>
</dbReference>
<evidence type="ECO:0000256" key="5">
    <source>
        <dbReference type="SAM" id="Coils"/>
    </source>
</evidence>
<dbReference type="PANTHER" id="PTHR43899:SF13">
    <property type="entry name" value="RH59310P"/>
    <property type="match status" value="1"/>
</dbReference>
<evidence type="ECO:0000256" key="2">
    <source>
        <dbReference type="ARBA" id="ARBA00022857"/>
    </source>
</evidence>
<dbReference type="OrthoDB" id="5545019at2759"/>
<dbReference type="InterPro" id="IPR036291">
    <property type="entry name" value="NAD(P)-bd_dom_sf"/>
</dbReference>
<keyword evidence="6" id="KW-0472">Membrane</keyword>